<protein>
    <submittedName>
        <fullName evidence="8">GMC oxidoreductase</fullName>
    </submittedName>
</protein>
<dbReference type="AlphaFoldDB" id="A0A4Q9MBX2"/>
<accession>A0A4Q9MBX2</accession>
<dbReference type="SUPFAM" id="SSF54373">
    <property type="entry name" value="FAD-linked reductases, C-terminal domain"/>
    <property type="match status" value="1"/>
</dbReference>
<dbReference type="PIRSF" id="PIRSF000137">
    <property type="entry name" value="Alcohol_oxidase"/>
    <property type="match status" value="1"/>
</dbReference>
<evidence type="ECO:0000256" key="2">
    <source>
        <dbReference type="ARBA" id="ARBA00010790"/>
    </source>
</evidence>
<feature type="active site" description="Proton donor" evidence="5">
    <location>
        <position position="567"/>
    </location>
</feature>
<feature type="domain" description="Glucose-methanol-choline oxidoreductase N-terminal" evidence="7">
    <location>
        <begin position="317"/>
        <end position="331"/>
    </location>
</feature>
<dbReference type="SUPFAM" id="SSF51905">
    <property type="entry name" value="FAD/NAD(P)-binding domain"/>
    <property type="match status" value="1"/>
</dbReference>
<dbReference type="Gene3D" id="3.50.50.60">
    <property type="entry name" value="FAD/NAD(P)-binding domain"/>
    <property type="match status" value="1"/>
</dbReference>
<sequence length="634" mass="68793">MGQVQGTPQAGISRFIAVPGPLPPGEPKPWPTHDYIIVGGGSAGCVLAARLSEDANTTVLLIEAGRSFQGDVPTKVPYLFANTFRTVRDWDTYTTPQRHLDNRETYWPRGKILGGTSATNASIYHRCCPEDFNEWVALGAEGWSYADLNPFVQVSSTVPLTRLSRSRYFLKAEKFHPSSRHSRVNPANHGAYGPWQTSYPSETAPINDYVIQACKELGMREIDDINAGRGSLGVTQLPGTIDSDGRRSSTATAYLSDDVLKRPNLTVATDIMIERLVFSDVTPPGQPPKVIGVEMRTQRNAQLYCTGVNREVILCAGTVATPQLLMVSGVGPAQELRRLNIPVVKDLPAVGRDVIDHVSSGPIPFRVKSGSLTYDFLRSTVSSTFEMLKWRFFGTGPYASLDYSSTAFVRSTDNALPYYANGITGAPVNDHSSGPGAPDLEILWVPQAVFGDGFPKPNKGTEGVTFAAVALKPESRGRIMIKSNSVWDAPIIDPNYLSTESDMNVLVRGIRLLLRLAHTDPVASKLQLKGNSINPSSPWWPGVADPNLITDREIKEMLRRTALPAWHPVSSARMGQSPQDSVVDPSLRVHGIVGLRCVDASVFPTQVSGHPCAVVVAVAERAADLIKASAASRL</sequence>
<comment type="similarity">
    <text evidence="2">Belongs to the GMC oxidoreductase family.</text>
</comment>
<proteinExistence type="inferred from homology"/>
<feature type="active site" description="Proton acceptor" evidence="5">
    <location>
        <position position="610"/>
    </location>
</feature>
<feature type="binding site" evidence="6">
    <location>
        <begin position="566"/>
        <end position="567"/>
    </location>
    <ligand>
        <name>FAD</name>
        <dbReference type="ChEBI" id="CHEBI:57692"/>
    </ligand>
</feature>
<evidence type="ECO:0000313" key="8">
    <source>
        <dbReference type="EMBL" id="TBU23788.1"/>
    </source>
</evidence>
<dbReference type="InterPro" id="IPR007867">
    <property type="entry name" value="GMC_OxRtase_C"/>
</dbReference>
<evidence type="ECO:0000256" key="4">
    <source>
        <dbReference type="ARBA" id="ARBA00022827"/>
    </source>
</evidence>
<keyword evidence="4 6" id="KW-0274">FAD</keyword>
<keyword evidence="3" id="KW-0285">Flavoprotein</keyword>
<evidence type="ECO:0000256" key="3">
    <source>
        <dbReference type="ARBA" id="ARBA00022630"/>
    </source>
</evidence>
<dbReference type="GO" id="GO:0050660">
    <property type="term" value="F:flavin adenine dinucleotide binding"/>
    <property type="evidence" value="ECO:0007669"/>
    <property type="project" value="InterPro"/>
</dbReference>
<evidence type="ECO:0000259" key="7">
    <source>
        <dbReference type="PROSITE" id="PS00624"/>
    </source>
</evidence>
<dbReference type="Pfam" id="PF05199">
    <property type="entry name" value="GMC_oxred_C"/>
    <property type="match status" value="1"/>
</dbReference>
<gene>
    <name evidence="8" type="ORF">BD311DRAFT_730766</name>
</gene>
<evidence type="ECO:0000256" key="6">
    <source>
        <dbReference type="PIRSR" id="PIRSR000137-2"/>
    </source>
</evidence>
<reference evidence="8" key="1">
    <citation type="submission" date="2019-01" db="EMBL/GenBank/DDBJ databases">
        <title>Draft genome sequences of three monokaryotic isolates of the white-rot basidiomycete fungus Dichomitus squalens.</title>
        <authorList>
            <consortium name="DOE Joint Genome Institute"/>
            <person name="Lopez S.C."/>
            <person name="Andreopoulos B."/>
            <person name="Pangilinan J."/>
            <person name="Lipzen A."/>
            <person name="Riley R."/>
            <person name="Ahrendt S."/>
            <person name="Ng V."/>
            <person name="Barry K."/>
            <person name="Daum C."/>
            <person name="Grigoriev I.V."/>
            <person name="Hilden K.S."/>
            <person name="Makela M.R."/>
            <person name="de Vries R.P."/>
        </authorList>
    </citation>
    <scope>NUCLEOTIDE SEQUENCE [LARGE SCALE GENOMIC DNA]</scope>
    <source>
        <strain evidence="8">OM18370.1</strain>
    </source>
</reference>
<dbReference type="EMBL" id="ML143495">
    <property type="protein sequence ID" value="TBU23788.1"/>
    <property type="molecule type" value="Genomic_DNA"/>
</dbReference>
<evidence type="ECO:0000256" key="5">
    <source>
        <dbReference type="PIRSR" id="PIRSR000137-1"/>
    </source>
</evidence>
<evidence type="ECO:0000256" key="1">
    <source>
        <dbReference type="ARBA" id="ARBA00001974"/>
    </source>
</evidence>
<dbReference type="PANTHER" id="PTHR11552">
    <property type="entry name" value="GLUCOSE-METHANOL-CHOLINE GMC OXIDOREDUCTASE"/>
    <property type="match status" value="1"/>
</dbReference>
<dbReference type="InterPro" id="IPR000172">
    <property type="entry name" value="GMC_OxRdtase_N"/>
</dbReference>
<dbReference type="OrthoDB" id="269227at2759"/>
<dbReference type="Pfam" id="PF00732">
    <property type="entry name" value="GMC_oxred_N"/>
    <property type="match status" value="1"/>
</dbReference>
<dbReference type="Proteomes" id="UP000292957">
    <property type="component" value="Unassembled WGS sequence"/>
</dbReference>
<dbReference type="InterPro" id="IPR036188">
    <property type="entry name" value="FAD/NAD-bd_sf"/>
</dbReference>
<comment type="cofactor">
    <cofactor evidence="1 6">
        <name>FAD</name>
        <dbReference type="ChEBI" id="CHEBI:57692"/>
    </cofactor>
</comment>
<name>A0A4Q9MBX2_9APHY</name>
<dbReference type="InterPro" id="IPR012132">
    <property type="entry name" value="GMC_OxRdtase"/>
</dbReference>
<organism evidence="8">
    <name type="scientific">Dichomitus squalens</name>
    <dbReference type="NCBI Taxonomy" id="114155"/>
    <lineage>
        <taxon>Eukaryota</taxon>
        <taxon>Fungi</taxon>
        <taxon>Dikarya</taxon>
        <taxon>Basidiomycota</taxon>
        <taxon>Agaricomycotina</taxon>
        <taxon>Agaricomycetes</taxon>
        <taxon>Polyporales</taxon>
        <taxon>Polyporaceae</taxon>
        <taxon>Dichomitus</taxon>
    </lineage>
</organism>
<dbReference type="GO" id="GO:0016614">
    <property type="term" value="F:oxidoreductase activity, acting on CH-OH group of donors"/>
    <property type="evidence" value="ECO:0007669"/>
    <property type="project" value="InterPro"/>
</dbReference>
<dbReference type="PANTHER" id="PTHR11552:SF147">
    <property type="entry name" value="CHOLINE DEHYDROGENASE, MITOCHONDRIAL"/>
    <property type="match status" value="1"/>
</dbReference>
<dbReference type="PROSITE" id="PS00624">
    <property type="entry name" value="GMC_OXRED_2"/>
    <property type="match status" value="1"/>
</dbReference>
<feature type="binding site" evidence="6">
    <location>
        <position position="116"/>
    </location>
    <ligand>
        <name>FAD</name>
        <dbReference type="ChEBI" id="CHEBI:57692"/>
    </ligand>
</feature>
<dbReference type="Gene3D" id="3.30.560.10">
    <property type="entry name" value="Glucose Oxidase, domain 3"/>
    <property type="match status" value="1"/>
</dbReference>